<dbReference type="Proteomes" id="UP000235786">
    <property type="component" value="Unassembled WGS sequence"/>
</dbReference>
<organism evidence="3 4">
    <name type="scientific">Hyaloscypha variabilis (strain UAMH 11265 / GT02V1 / F)</name>
    <name type="common">Meliniomyces variabilis</name>
    <dbReference type="NCBI Taxonomy" id="1149755"/>
    <lineage>
        <taxon>Eukaryota</taxon>
        <taxon>Fungi</taxon>
        <taxon>Dikarya</taxon>
        <taxon>Ascomycota</taxon>
        <taxon>Pezizomycotina</taxon>
        <taxon>Leotiomycetes</taxon>
        <taxon>Helotiales</taxon>
        <taxon>Hyaloscyphaceae</taxon>
        <taxon>Hyaloscypha</taxon>
        <taxon>Hyaloscypha variabilis</taxon>
    </lineage>
</organism>
<keyword evidence="1 3" id="KW-0378">Hydrolase</keyword>
<dbReference type="InterPro" id="IPR029058">
    <property type="entry name" value="AB_hydrolase_fold"/>
</dbReference>
<dbReference type="SUPFAM" id="SSF53474">
    <property type="entry name" value="alpha/beta-Hydrolases"/>
    <property type="match status" value="1"/>
</dbReference>
<accession>A0A2J6RGK7</accession>
<reference evidence="3 4" key="1">
    <citation type="submission" date="2016-04" db="EMBL/GenBank/DDBJ databases">
        <title>A degradative enzymes factory behind the ericoid mycorrhizal symbiosis.</title>
        <authorList>
            <consortium name="DOE Joint Genome Institute"/>
            <person name="Martino E."/>
            <person name="Morin E."/>
            <person name="Grelet G."/>
            <person name="Kuo A."/>
            <person name="Kohler A."/>
            <person name="Daghino S."/>
            <person name="Barry K."/>
            <person name="Choi C."/>
            <person name="Cichocki N."/>
            <person name="Clum A."/>
            <person name="Copeland A."/>
            <person name="Hainaut M."/>
            <person name="Haridas S."/>
            <person name="Labutti K."/>
            <person name="Lindquist E."/>
            <person name="Lipzen A."/>
            <person name="Khouja H.-R."/>
            <person name="Murat C."/>
            <person name="Ohm R."/>
            <person name="Olson A."/>
            <person name="Spatafora J."/>
            <person name="Veneault-Fourrey C."/>
            <person name="Henrissat B."/>
            <person name="Grigoriev I."/>
            <person name="Martin F."/>
            <person name="Perotto S."/>
        </authorList>
    </citation>
    <scope>NUCLEOTIDE SEQUENCE [LARGE SCALE GENOMIC DNA]</scope>
    <source>
        <strain evidence="3 4">F</strain>
    </source>
</reference>
<dbReference type="Pfam" id="PF07859">
    <property type="entry name" value="Abhydrolase_3"/>
    <property type="match status" value="1"/>
</dbReference>
<evidence type="ECO:0000259" key="2">
    <source>
        <dbReference type="Pfam" id="PF07859"/>
    </source>
</evidence>
<dbReference type="AlphaFoldDB" id="A0A2J6RGK7"/>
<sequence length="334" mass="37648">MLPPVVAGISPLPELLSHFLKLWTIKLVVSVALAIDRFLHPPSASIQPTLVRAYPCRPGLRNRIFYPPNWEGGSKHKLPVYLDIHGGGFAFGQPDFDDEFCTSWARRTGMLVVSLDYRKAPIHRFPTPVRDIAAVADAVLNDATLPIDHTRVVIGGFSAGGTLALSASQLPELKGRVKAAIPYYPAVDWTTHPSEKFRLRLATERSTDSLEKWGPCMSWGYIPYWQDRRDPVLSPMYANADDLPPWIMMVCAEHDILTREARVLITRLAGITELHGEEVRNFERGTYKWNLVDGVSHSFTHEQGRGPRGRERRLLKKEEVYAIAHKWLMEGPLA</sequence>
<gene>
    <name evidence="3" type="ORF">L207DRAFT_514876</name>
</gene>
<dbReference type="STRING" id="1149755.A0A2J6RGK7"/>
<evidence type="ECO:0000313" key="3">
    <source>
        <dbReference type="EMBL" id="PMD37652.1"/>
    </source>
</evidence>
<dbReference type="EMBL" id="KZ613949">
    <property type="protein sequence ID" value="PMD37652.1"/>
    <property type="molecule type" value="Genomic_DNA"/>
</dbReference>
<feature type="domain" description="Alpha/beta hydrolase fold-3" evidence="2">
    <location>
        <begin position="82"/>
        <end position="269"/>
    </location>
</feature>
<dbReference type="InterPro" id="IPR013094">
    <property type="entry name" value="AB_hydrolase_3"/>
</dbReference>
<protein>
    <submittedName>
        <fullName evidence="3">Alpha/beta hydrolase fold protein</fullName>
    </submittedName>
</protein>
<dbReference type="PANTHER" id="PTHR48081:SF8">
    <property type="entry name" value="ALPHA_BETA HYDROLASE FOLD-3 DOMAIN-CONTAINING PROTEIN-RELATED"/>
    <property type="match status" value="1"/>
</dbReference>
<dbReference type="OrthoDB" id="408631at2759"/>
<dbReference type="PANTHER" id="PTHR48081">
    <property type="entry name" value="AB HYDROLASE SUPERFAMILY PROTEIN C4A8.06C"/>
    <property type="match status" value="1"/>
</dbReference>
<evidence type="ECO:0000313" key="4">
    <source>
        <dbReference type="Proteomes" id="UP000235786"/>
    </source>
</evidence>
<dbReference type="InterPro" id="IPR050300">
    <property type="entry name" value="GDXG_lipolytic_enzyme"/>
</dbReference>
<proteinExistence type="predicted"/>
<keyword evidence="4" id="KW-1185">Reference proteome</keyword>
<evidence type="ECO:0000256" key="1">
    <source>
        <dbReference type="ARBA" id="ARBA00022801"/>
    </source>
</evidence>
<dbReference type="GO" id="GO:0016787">
    <property type="term" value="F:hydrolase activity"/>
    <property type="evidence" value="ECO:0007669"/>
    <property type="project" value="UniProtKB-KW"/>
</dbReference>
<name>A0A2J6RGK7_HYAVF</name>
<dbReference type="Gene3D" id="3.40.50.1820">
    <property type="entry name" value="alpha/beta hydrolase"/>
    <property type="match status" value="1"/>
</dbReference>